<feature type="binding site" evidence="8">
    <location>
        <position position="112"/>
    </location>
    <ligand>
        <name>(6S)-NADPHX</name>
        <dbReference type="ChEBI" id="CHEBI:64076"/>
    </ligand>
</feature>
<comment type="catalytic activity">
    <reaction evidence="8">
        <text>(6S)-NADHX + ATP = ADP + phosphate + NADH + H(+)</text>
        <dbReference type="Rhea" id="RHEA:19017"/>
        <dbReference type="ChEBI" id="CHEBI:15378"/>
        <dbReference type="ChEBI" id="CHEBI:30616"/>
        <dbReference type="ChEBI" id="CHEBI:43474"/>
        <dbReference type="ChEBI" id="CHEBI:57945"/>
        <dbReference type="ChEBI" id="CHEBI:64074"/>
        <dbReference type="ChEBI" id="CHEBI:456216"/>
        <dbReference type="EC" id="4.2.1.93"/>
    </reaction>
</comment>
<dbReference type="STRING" id="1353952.A0A165HM21"/>
<comment type="catalytic activity">
    <reaction evidence="7 8">
        <text>(6S)-NADPHX + ATP = ADP + phosphate + NADPH + H(+)</text>
        <dbReference type="Rhea" id="RHEA:32231"/>
        <dbReference type="ChEBI" id="CHEBI:15378"/>
        <dbReference type="ChEBI" id="CHEBI:30616"/>
        <dbReference type="ChEBI" id="CHEBI:43474"/>
        <dbReference type="ChEBI" id="CHEBI:57783"/>
        <dbReference type="ChEBI" id="CHEBI:64076"/>
        <dbReference type="ChEBI" id="CHEBI:456216"/>
        <dbReference type="EC" id="4.2.1.93"/>
    </reaction>
</comment>
<dbReference type="PROSITE" id="PS51383">
    <property type="entry name" value="YJEF_C_3"/>
    <property type="match status" value="1"/>
</dbReference>
<dbReference type="EC" id="4.2.1.93" evidence="8"/>
<dbReference type="InterPro" id="IPR000631">
    <property type="entry name" value="CARKD"/>
</dbReference>
<evidence type="ECO:0000256" key="2">
    <source>
        <dbReference type="ARBA" id="ARBA00022741"/>
    </source>
</evidence>
<keyword evidence="5 8" id="KW-0520">NAD</keyword>
<dbReference type="GO" id="GO:0016301">
    <property type="term" value="F:kinase activity"/>
    <property type="evidence" value="ECO:0007669"/>
    <property type="project" value="UniProtKB-KW"/>
</dbReference>
<keyword evidence="6 8" id="KW-0456">Lyase</keyword>
<evidence type="ECO:0000256" key="8">
    <source>
        <dbReference type="HAMAP-Rule" id="MF_03157"/>
    </source>
</evidence>
<feature type="binding site" evidence="8">
    <location>
        <begin position="165"/>
        <end position="171"/>
    </location>
    <ligand>
        <name>(6S)-NADPHX</name>
        <dbReference type="ChEBI" id="CHEBI:64076"/>
    </ligand>
</feature>
<dbReference type="Proteomes" id="UP000076842">
    <property type="component" value="Unassembled WGS sequence"/>
</dbReference>
<keyword evidence="8" id="KW-0963">Cytoplasm</keyword>
<evidence type="ECO:0000256" key="5">
    <source>
        <dbReference type="ARBA" id="ARBA00023027"/>
    </source>
</evidence>
<dbReference type="HAMAP" id="MF_01965">
    <property type="entry name" value="NADHX_dehydratase"/>
    <property type="match status" value="1"/>
</dbReference>
<feature type="binding site" evidence="8">
    <location>
        <position position="233"/>
    </location>
    <ligand>
        <name>(6S)-NADPHX</name>
        <dbReference type="ChEBI" id="CHEBI:64076"/>
    </ligand>
</feature>
<dbReference type="GO" id="GO:0047453">
    <property type="term" value="F:ATP-dependent NAD(P)H-hydrate dehydratase activity"/>
    <property type="evidence" value="ECO:0007669"/>
    <property type="project" value="UniProtKB-UniRule"/>
</dbReference>
<dbReference type="InterPro" id="IPR029056">
    <property type="entry name" value="Ribokinase-like"/>
</dbReference>
<dbReference type="FunFam" id="3.40.1190.20:FF:000023">
    <property type="entry name" value="ATP-dependent (S)-NAD(P)H-hydrate dehydratase"/>
    <property type="match status" value="1"/>
</dbReference>
<dbReference type="EMBL" id="KV423940">
    <property type="protein sequence ID" value="KZT59461.1"/>
    <property type="molecule type" value="Genomic_DNA"/>
</dbReference>
<comment type="function">
    <text evidence="8">Catalyzes the dehydration of the S-form of NAD(P)HX at the expense of ATP, which is converted to ADP. Together with NAD(P)HX epimerase, which catalyzes the epimerization of the S- and R-forms, the enzyme allows the repair of both epimers of NAD(P)HX, a damaged form of NAD(P)H that is a result of enzymatic or heat-dependent hydration.</text>
</comment>
<dbReference type="PANTHER" id="PTHR12592:SF0">
    <property type="entry name" value="ATP-DEPENDENT (S)-NAD(P)H-HYDRATE DEHYDRATASE"/>
    <property type="match status" value="1"/>
</dbReference>
<dbReference type="NCBIfam" id="TIGR00196">
    <property type="entry name" value="yjeF_cterm"/>
    <property type="match status" value="1"/>
</dbReference>
<dbReference type="Pfam" id="PF01256">
    <property type="entry name" value="Carb_kinase"/>
    <property type="match status" value="1"/>
</dbReference>
<dbReference type="GO" id="GO:0046496">
    <property type="term" value="P:nicotinamide nucleotide metabolic process"/>
    <property type="evidence" value="ECO:0007669"/>
    <property type="project" value="UniProtKB-UniRule"/>
</dbReference>
<dbReference type="FunCoup" id="A0A165HM21">
    <property type="interactions" value="20"/>
</dbReference>
<keyword evidence="4" id="KW-0521">NADP</keyword>
<comment type="cofactor">
    <cofactor evidence="8">
        <name>Mg(2+)</name>
        <dbReference type="ChEBI" id="CHEBI:18420"/>
    </cofactor>
</comment>
<dbReference type="PANTHER" id="PTHR12592">
    <property type="entry name" value="ATP-DEPENDENT (S)-NAD(P)H-HYDRATE DEHYDRATASE FAMILY MEMBER"/>
    <property type="match status" value="1"/>
</dbReference>
<keyword evidence="3 8" id="KW-0067">ATP-binding</keyword>
<dbReference type="SUPFAM" id="SSF53613">
    <property type="entry name" value="Ribokinase-like"/>
    <property type="match status" value="1"/>
</dbReference>
<evidence type="ECO:0000256" key="4">
    <source>
        <dbReference type="ARBA" id="ARBA00022857"/>
    </source>
</evidence>
<reference evidence="10 11" key="1">
    <citation type="journal article" date="2016" name="Mol. Biol. Evol.">
        <title>Comparative Genomics of Early-Diverging Mushroom-Forming Fungi Provides Insights into the Origins of Lignocellulose Decay Capabilities.</title>
        <authorList>
            <person name="Nagy L.G."/>
            <person name="Riley R."/>
            <person name="Tritt A."/>
            <person name="Adam C."/>
            <person name="Daum C."/>
            <person name="Floudas D."/>
            <person name="Sun H."/>
            <person name="Yadav J.S."/>
            <person name="Pangilinan J."/>
            <person name="Larsson K.H."/>
            <person name="Matsuura K."/>
            <person name="Barry K."/>
            <person name="Labutti K."/>
            <person name="Kuo R."/>
            <person name="Ohm R.A."/>
            <person name="Bhattacharya S.S."/>
            <person name="Shirouzu T."/>
            <person name="Yoshinaga Y."/>
            <person name="Martin F.M."/>
            <person name="Grigoriev I.V."/>
            <person name="Hibbett D.S."/>
        </authorList>
    </citation>
    <scope>NUCLEOTIDE SEQUENCE [LARGE SCALE GENOMIC DNA]</scope>
    <source>
        <strain evidence="10 11">HHB12733</strain>
    </source>
</reference>
<dbReference type="GO" id="GO:0005737">
    <property type="term" value="C:cytoplasm"/>
    <property type="evidence" value="ECO:0007669"/>
    <property type="project" value="UniProtKB-SubCell"/>
</dbReference>
<feature type="binding site" evidence="8">
    <location>
        <begin position="204"/>
        <end position="208"/>
    </location>
    <ligand>
        <name>ATP</name>
        <dbReference type="ChEBI" id="CHEBI:30616"/>
    </ligand>
</feature>
<evidence type="ECO:0000313" key="11">
    <source>
        <dbReference type="Proteomes" id="UP000076842"/>
    </source>
</evidence>
<proteinExistence type="inferred from homology"/>
<dbReference type="InParanoid" id="A0A165HM21"/>
<protein>
    <recommendedName>
        <fullName evidence="8">ATP-dependent (S)-NAD(P)H-hydrate dehydratase</fullName>
        <ecNumber evidence="8">4.2.1.93</ecNumber>
    </recommendedName>
    <alternativeName>
        <fullName evidence="8">ATP-dependent NAD(P)HX dehydratase</fullName>
    </alternativeName>
</protein>
<evidence type="ECO:0000256" key="3">
    <source>
        <dbReference type="ARBA" id="ARBA00022840"/>
    </source>
</evidence>
<keyword evidence="2 8" id="KW-0547">Nucleotide-binding</keyword>
<evidence type="ECO:0000256" key="7">
    <source>
        <dbReference type="ARBA" id="ARBA00047472"/>
    </source>
</evidence>
<comment type="subcellular location">
    <subcellularLocation>
        <location evidence="8">Cytoplasm</location>
    </subcellularLocation>
</comment>
<dbReference type="Gene3D" id="3.40.1190.20">
    <property type="match status" value="1"/>
</dbReference>
<keyword evidence="1 8" id="KW-0597">Phosphoprotein</keyword>
<dbReference type="GO" id="GO:0005524">
    <property type="term" value="F:ATP binding"/>
    <property type="evidence" value="ECO:0007669"/>
    <property type="project" value="UniProtKB-KW"/>
</dbReference>
<dbReference type="CDD" id="cd01171">
    <property type="entry name" value="YXKO-related"/>
    <property type="match status" value="1"/>
</dbReference>
<evidence type="ECO:0000256" key="1">
    <source>
        <dbReference type="ARBA" id="ARBA00022553"/>
    </source>
</evidence>
<feature type="binding site" evidence="8">
    <location>
        <begin position="223"/>
        <end position="232"/>
    </location>
    <ligand>
        <name>ATP</name>
        <dbReference type="ChEBI" id="CHEBI:30616"/>
    </ligand>
</feature>
<keyword evidence="11" id="KW-1185">Reference proteome</keyword>
<evidence type="ECO:0000259" key="9">
    <source>
        <dbReference type="PROSITE" id="PS51383"/>
    </source>
</evidence>
<dbReference type="OrthoDB" id="8110916at2759"/>
<keyword evidence="10" id="KW-0808">Transferase</keyword>
<gene>
    <name evidence="10" type="ORF">CALCODRAFT_493604</name>
</gene>
<name>A0A165HM21_9BASI</name>
<accession>A0A165HM21</accession>
<organism evidence="10 11">
    <name type="scientific">Calocera cornea HHB12733</name>
    <dbReference type="NCBI Taxonomy" id="1353952"/>
    <lineage>
        <taxon>Eukaryota</taxon>
        <taxon>Fungi</taxon>
        <taxon>Dikarya</taxon>
        <taxon>Basidiomycota</taxon>
        <taxon>Agaricomycotina</taxon>
        <taxon>Dacrymycetes</taxon>
        <taxon>Dacrymycetales</taxon>
        <taxon>Dacrymycetaceae</taxon>
        <taxon>Calocera</taxon>
    </lineage>
</organism>
<evidence type="ECO:0000313" key="10">
    <source>
        <dbReference type="EMBL" id="KZT59461.1"/>
    </source>
</evidence>
<comment type="similarity">
    <text evidence="8">Belongs to the NnrD/CARKD family.</text>
</comment>
<evidence type="ECO:0000256" key="6">
    <source>
        <dbReference type="ARBA" id="ARBA00023239"/>
    </source>
</evidence>
<dbReference type="AlphaFoldDB" id="A0A165HM21"/>
<dbReference type="GO" id="GO:0110051">
    <property type="term" value="P:metabolite repair"/>
    <property type="evidence" value="ECO:0007669"/>
    <property type="project" value="TreeGrafter"/>
</dbReference>
<feature type="domain" description="YjeF C-terminal" evidence="9">
    <location>
        <begin position="8"/>
        <end position="309"/>
    </location>
</feature>
<sequence length="327" mass="35355">MAASSTRILEQVRAIIPPLTSKLHKGQAGRVGVVGGSADYTGAPYFSSMSAMLLGADLAHVICEPTAGNVIKTYSPDLIVHRILDESQSVDKVEPIFNDIVSRLHVLVIGPGMGRSEANQAFGRMALRVARQKGMYVVLDADGLWMVQLDPEVVKGYKKAVLTPNVMEFKRLCDKLGIDQNEGDPKQLCAKVSNALGRVTVLQKGPEDIISNGVESWTVGEEGGLKRCGGQGDILSGCMGTFLAWGKNYEDGQYTEREPDVDTPHVSILAAYGAATVTRTASRFAFARKRRAMQASDLLDHVGDSYEYHFGEGKGILAEVKKRTGLL</sequence>
<keyword evidence="10" id="KW-0418">Kinase</keyword>